<dbReference type="InterPro" id="IPR036515">
    <property type="entry name" value="Transposase_17_sf"/>
</dbReference>
<proteinExistence type="predicted"/>
<dbReference type="Proteomes" id="UP000440513">
    <property type="component" value="Unassembled WGS sequence"/>
</dbReference>
<dbReference type="PANTHER" id="PTHR34322">
    <property type="entry name" value="TRANSPOSASE, Y1_TNP DOMAIN-CONTAINING"/>
    <property type="match status" value="1"/>
</dbReference>
<organism evidence="2 3">
    <name type="scientific">Oliverpabstia intestinalis</name>
    <dbReference type="NCBI Taxonomy" id="2606633"/>
    <lineage>
        <taxon>Bacteria</taxon>
        <taxon>Bacillati</taxon>
        <taxon>Bacillota</taxon>
        <taxon>Clostridia</taxon>
        <taxon>Lachnospirales</taxon>
        <taxon>Lachnospiraceae</taxon>
        <taxon>Oliverpabstia</taxon>
    </lineage>
</organism>
<sequence length="249" mass="29444">MPRKARVVSKTNIYHVMLRGVNQQIIFEDEEDFRYFISILSMCRDICGYTIFAYCLMNNHIHLLMEEGTEPLSIVFKRICDRYVYWYNHKYERMGHLFQDRFRSEPVETERYFLIVIRYIFQNPVKAGIVSKVNQYRWCNYQAYLGVKDFTDTKKVLRCFAGINEFEFFMNSDANEKCMDISSVKCTFISDEKGKEVMWKLTGCTNVAEFQKLERNHRNLCIQKLKGAGLSVRQISRLTGVSKSVVGRL</sequence>
<dbReference type="SMART" id="SM01321">
    <property type="entry name" value="Y1_Tnp"/>
    <property type="match status" value="1"/>
</dbReference>
<dbReference type="Pfam" id="PF01797">
    <property type="entry name" value="Y1_Tnp"/>
    <property type="match status" value="1"/>
</dbReference>
<keyword evidence="3" id="KW-1185">Reference proteome</keyword>
<evidence type="ECO:0000313" key="2">
    <source>
        <dbReference type="EMBL" id="MST67169.1"/>
    </source>
</evidence>
<dbReference type="GO" id="GO:0006313">
    <property type="term" value="P:DNA transposition"/>
    <property type="evidence" value="ECO:0007669"/>
    <property type="project" value="InterPro"/>
</dbReference>
<dbReference type="PANTHER" id="PTHR34322:SF2">
    <property type="entry name" value="TRANSPOSASE IS200-LIKE DOMAIN-CONTAINING PROTEIN"/>
    <property type="match status" value="1"/>
</dbReference>
<dbReference type="InterPro" id="IPR002686">
    <property type="entry name" value="Transposase_17"/>
</dbReference>
<name>A0A7X2P446_9FIRM</name>
<feature type="domain" description="Transposase IS200-like" evidence="1">
    <location>
        <begin position="10"/>
        <end position="123"/>
    </location>
</feature>
<dbReference type="Gene3D" id="3.30.70.1290">
    <property type="entry name" value="Transposase IS200-like"/>
    <property type="match status" value="1"/>
</dbReference>
<dbReference type="EMBL" id="VUMS01000019">
    <property type="protein sequence ID" value="MST67169.1"/>
    <property type="molecule type" value="Genomic_DNA"/>
</dbReference>
<accession>A0A7X2P446</accession>
<dbReference type="GO" id="GO:0004803">
    <property type="term" value="F:transposase activity"/>
    <property type="evidence" value="ECO:0007669"/>
    <property type="project" value="InterPro"/>
</dbReference>
<dbReference type="AlphaFoldDB" id="A0A7X2P446"/>
<reference evidence="2 3" key="1">
    <citation type="submission" date="2019-08" db="EMBL/GenBank/DDBJ databases">
        <title>In-depth cultivation of the pig gut microbiome towards novel bacterial diversity and tailored functional studies.</title>
        <authorList>
            <person name="Wylensek D."/>
            <person name="Hitch T.C.A."/>
            <person name="Clavel T."/>
        </authorList>
    </citation>
    <scope>NUCLEOTIDE SEQUENCE [LARGE SCALE GENOMIC DNA]</scope>
    <source>
        <strain evidence="2 3">BSM-380-WT-5A</strain>
    </source>
</reference>
<dbReference type="GO" id="GO:0003677">
    <property type="term" value="F:DNA binding"/>
    <property type="evidence" value="ECO:0007669"/>
    <property type="project" value="InterPro"/>
</dbReference>
<dbReference type="SUPFAM" id="SSF143422">
    <property type="entry name" value="Transposase IS200-like"/>
    <property type="match status" value="1"/>
</dbReference>
<gene>
    <name evidence="2" type="ORF">FYJ57_10675</name>
</gene>
<comment type="caution">
    <text evidence="2">The sequence shown here is derived from an EMBL/GenBank/DDBJ whole genome shotgun (WGS) entry which is preliminary data.</text>
</comment>
<evidence type="ECO:0000259" key="1">
    <source>
        <dbReference type="SMART" id="SM01321"/>
    </source>
</evidence>
<protein>
    <submittedName>
        <fullName evidence="2">Transposase</fullName>
    </submittedName>
</protein>
<evidence type="ECO:0000313" key="3">
    <source>
        <dbReference type="Proteomes" id="UP000440513"/>
    </source>
</evidence>